<evidence type="ECO:0000313" key="4">
    <source>
        <dbReference type="Proteomes" id="UP001199816"/>
    </source>
</evidence>
<feature type="transmembrane region" description="Helical" evidence="1">
    <location>
        <begin position="84"/>
        <end position="102"/>
    </location>
</feature>
<evidence type="ECO:0000313" key="3">
    <source>
        <dbReference type="EMBL" id="MCD2421905.1"/>
    </source>
</evidence>
<evidence type="ECO:0000259" key="2">
    <source>
        <dbReference type="Pfam" id="PF06580"/>
    </source>
</evidence>
<feature type="transmembrane region" description="Helical" evidence="1">
    <location>
        <begin position="145"/>
        <end position="166"/>
    </location>
</feature>
<keyword evidence="1" id="KW-0472">Membrane</keyword>
<dbReference type="Proteomes" id="UP001199816">
    <property type="component" value="Unassembled WGS sequence"/>
</dbReference>
<dbReference type="SUPFAM" id="SSF55874">
    <property type="entry name" value="ATPase domain of HSP90 chaperone/DNA topoisomerase II/histidine kinase"/>
    <property type="match status" value="1"/>
</dbReference>
<keyword evidence="3" id="KW-0418">Kinase</keyword>
<dbReference type="PANTHER" id="PTHR34220">
    <property type="entry name" value="SENSOR HISTIDINE KINASE YPDA"/>
    <property type="match status" value="1"/>
</dbReference>
<organism evidence="3 4">
    <name type="scientific">Niabella pedocola</name>
    <dbReference type="NCBI Taxonomy" id="1752077"/>
    <lineage>
        <taxon>Bacteria</taxon>
        <taxon>Pseudomonadati</taxon>
        <taxon>Bacteroidota</taxon>
        <taxon>Chitinophagia</taxon>
        <taxon>Chitinophagales</taxon>
        <taxon>Chitinophagaceae</taxon>
        <taxon>Niabella</taxon>
    </lineage>
</organism>
<reference evidence="3 4" key="1">
    <citation type="submission" date="2021-11" db="EMBL/GenBank/DDBJ databases">
        <title>Genomic of Niabella pedocola.</title>
        <authorList>
            <person name="Wu T."/>
        </authorList>
    </citation>
    <scope>NUCLEOTIDE SEQUENCE [LARGE SCALE GENOMIC DNA]</scope>
    <source>
        <strain evidence="3 4">JCM 31011</strain>
    </source>
</reference>
<sequence>MKRRSLRKYISKTTVRRVLRHTLFWMAFYLLQFYYGLVSVSGLKIAPAMFLNPLRIIVGAAFVFYPLMYGIIPRFFARKKYKQGIFWSLLLFGIFVFVDAFWEIRILKGCAPCWEELRVRQPDYYNYLDRGLLNTAITRLISLGFLYQLVIQLAIPIGIKIAMAYFQQRLTTVKLEKENKELELHFLRSQIAPHFLFNTLNNIYGLILNDDKKRSATAVTQLASFLRYSLYQGGNENTLGKEIRMLQDYMELEKIRLNHTLVNFTFEADDASVFFPPLLLMPVLENAFKFCPDTPGSGSWIWMQLILRKGYLYISVANSVGAGPATAGGGGIGLDNIRRRLQHYYGGNHTFVIRNEKDIYTVVIEINNAHDPVYNS</sequence>
<dbReference type="Gene3D" id="3.30.565.10">
    <property type="entry name" value="Histidine kinase-like ATPase, C-terminal domain"/>
    <property type="match status" value="1"/>
</dbReference>
<protein>
    <submittedName>
        <fullName evidence="3">Sensor histidine kinase</fullName>
    </submittedName>
</protein>
<feature type="domain" description="Signal transduction histidine kinase internal region" evidence="2">
    <location>
        <begin position="183"/>
        <end position="260"/>
    </location>
</feature>
<dbReference type="PANTHER" id="PTHR34220:SF7">
    <property type="entry name" value="SENSOR HISTIDINE KINASE YPDA"/>
    <property type="match status" value="1"/>
</dbReference>
<keyword evidence="3" id="KW-0808">Transferase</keyword>
<keyword evidence="4" id="KW-1185">Reference proteome</keyword>
<dbReference type="EMBL" id="JAJNEC010000004">
    <property type="protein sequence ID" value="MCD2421905.1"/>
    <property type="molecule type" value="Genomic_DNA"/>
</dbReference>
<feature type="transmembrane region" description="Helical" evidence="1">
    <location>
        <begin position="21"/>
        <end position="42"/>
    </location>
</feature>
<evidence type="ECO:0000256" key="1">
    <source>
        <dbReference type="SAM" id="Phobius"/>
    </source>
</evidence>
<dbReference type="RefSeq" id="WP_231002810.1">
    <property type="nucleotide sequence ID" value="NZ_JAJNEC010000004.1"/>
</dbReference>
<keyword evidence="1" id="KW-1133">Transmembrane helix</keyword>
<keyword evidence="1" id="KW-0812">Transmembrane</keyword>
<dbReference type="GO" id="GO:0016301">
    <property type="term" value="F:kinase activity"/>
    <property type="evidence" value="ECO:0007669"/>
    <property type="project" value="UniProtKB-KW"/>
</dbReference>
<dbReference type="InterPro" id="IPR010559">
    <property type="entry name" value="Sig_transdc_His_kin_internal"/>
</dbReference>
<dbReference type="InterPro" id="IPR036890">
    <property type="entry name" value="HATPase_C_sf"/>
</dbReference>
<dbReference type="InterPro" id="IPR050640">
    <property type="entry name" value="Bact_2-comp_sensor_kinase"/>
</dbReference>
<feature type="transmembrane region" description="Helical" evidence="1">
    <location>
        <begin position="54"/>
        <end position="72"/>
    </location>
</feature>
<name>A0ABS8PLD1_9BACT</name>
<comment type="caution">
    <text evidence="3">The sequence shown here is derived from an EMBL/GenBank/DDBJ whole genome shotgun (WGS) entry which is preliminary data.</text>
</comment>
<gene>
    <name evidence="3" type="ORF">LQ567_03970</name>
</gene>
<dbReference type="Pfam" id="PF06580">
    <property type="entry name" value="His_kinase"/>
    <property type="match status" value="1"/>
</dbReference>
<accession>A0ABS8PLD1</accession>
<proteinExistence type="predicted"/>